<comment type="caution">
    <text evidence="1">The sequence shown here is derived from an EMBL/GenBank/DDBJ whole genome shotgun (WGS) entry which is preliminary data.</text>
</comment>
<accession>U7V651</accession>
<protein>
    <submittedName>
        <fullName evidence="1">Uncharacterized protein</fullName>
    </submittedName>
</protein>
<sequence length="57" mass="6697">MLFPARGTEVRRYRTVSTIFERVNMPYTGYACNDFCSEQFLEFLGQHLEPEQVSALF</sequence>
<evidence type="ECO:0000313" key="2">
    <source>
        <dbReference type="Proteomes" id="UP000017174"/>
    </source>
</evidence>
<evidence type="ECO:0000313" key="1">
    <source>
        <dbReference type="EMBL" id="ERT66228.1"/>
    </source>
</evidence>
<proteinExistence type="predicted"/>
<dbReference type="EMBL" id="AXZG01000037">
    <property type="protein sequence ID" value="ERT66228.1"/>
    <property type="molecule type" value="Genomic_DNA"/>
</dbReference>
<gene>
    <name evidence="1" type="ORF">HMPREF0742_01271</name>
</gene>
<dbReference type="HOGENOM" id="CLU_2993943_0_0_11"/>
<dbReference type="AlphaFoldDB" id="U7V651"/>
<organism evidence="1 2">
    <name type="scientific">Rothia aeria F0184</name>
    <dbReference type="NCBI Taxonomy" id="888019"/>
    <lineage>
        <taxon>Bacteria</taxon>
        <taxon>Bacillati</taxon>
        <taxon>Actinomycetota</taxon>
        <taxon>Actinomycetes</taxon>
        <taxon>Micrococcales</taxon>
        <taxon>Micrococcaceae</taxon>
        <taxon>Rothia</taxon>
    </lineage>
</organism>
<reference evidence="1 2" key="1">
    <citation type="submission" date="2013-08" db="EMBL/GenBank/DDBJ databases">
        <authorList>
            <person name="Weinstock G."/>
            <person name="Sodergren E."/>
            <person name="Wylie T."/>
            <person name="Fulton L."/>
            <person name="Fulton R."/>
            <person name="Fronick C."/>
            <person name="O'Laughlin M."/>
            <person name="Godfrey J."/>
            <person name="Miner T."/>
            <person name="Herter B."/>
            <person name="Appelbaum E."/>
            <person name="Cordes M."/>
            <person name="Lek S."/>
            <person name="Wollam A."/>
            <person name="Pepin K.H."/>
            <person name="Palsikar V.B."/>
            <person name="Mitreva M."/>
            <person name="Wilson R.K."/>
        </authorList>
    </citation>
    <scope>NUCLEOTIDE SEQUENCE [LARGE SCALE GENOMIC DNA]</scope>
    <source>
        <strain evidence="1 2">F0184</strain>
    </source>
</reference>
<name>U7V651_9MICC</name>
<dbReference type="Proteomes" id="UP000017174">
    <property type="component" value="Unassembled WGS sequence"/>
</dbReference>